<dbReference type="OrthoDB" id="1897030at2"/>
<name>A0A161W0A5_9CLOT</name>
<reference evidence="7 8" key="1">
    <citation type="submission" date="2016-04" db="EMBL/GenBank/DDBJ databases">
        <title>Genome sequence of Clostridium magnum DSM 2767.</title>
        <authorList>
            <person name="Poehlein A."/>
            <person name="Uhlig R."/>
            <person name="Fischer R."/>
            <person name="Bahl H."/>
            <person name="Daniel R."/>
        </authorList>
    </citation>
    <scope>NUCLEOTIDE SEQUENCE [LARGE SCALE GENOMIC DNA]</scope>
    <source>
        <strain evidence="7 8">DSM 2767</strain>
    </source>
</reference>
<keyword evidence="1" id="KW-0646">Protease inhibitor</keyword>
<dbReference type="InterPro" id="IPR032812">
    <property type="entry name" value="SbsA_Ig"/>
</dbReference>
<evidence type="ECO:0000259" key="5">
    <source>
        <dbReference type="Pfam" id="PF09394"/>
    </source>
</evidence>
<feature type="domain" description="SbsA Ig-like" evidence="6">
    <location>
        <begin position="47"/>
        <end position="138"/>
    </location>
</feature>
<dbReference type="PANTHER" id="PTHR36530">
    <property type="entry name" value="INHIBITOR OF CYSTEINE PEPTIDASE"/>
    <property type="match status" value="1"/>
</dbReference>
<dbReference type="InterPro" id="IPR018990">
    <property type="entry name" value="Prot_inh_I42_chagasin"/>
</dbReference>
<accession>A0A161W0A5</accession>
<dbReference type="STRING" id="1121326.CLMAG_61650"/>
<dbReference type="Pfam" id="PF09394">
    <property type="entry name" value="Inhibitor_I42"/>
    <property type="match status" value="1"/>
</dbReference>
<feature type="signal peptide" evidence="4">
    <location>
        <begin position="1"/>
        <end position="28"/>
    </location>
</feature>
<keyword evidence="2" id="KW-0789">Thiol protease inhibitor</keyword>
<dbReference type="Proteomes" id="UP000076603">
    <property type="component" value="Unassembled WGS sequence"/>
</dbReference>
<organism evidence="7 8">
    <name type="scientific">Clostridium magnum DSM 2767</name>
    <dbReference type="NCBI Taxonomy" id="1121326"/>
    <lineage>
        <taxon>Bacteria</taxon>
        <taxon>Bacillati</taxon>
        <taxon>Bacillota</taxon>
        <taxon>Clostridia</taxon>
        <taxon>Eubacteriales</taxon>
        <taxon>Clostridiaceae</taxon>
        <taxon>Clostridium</taxon>
    </lineage>
</organism>
<evidence type="ECO:0000256" key="3">
    <source>
        <dbReference type="ARBA" id="ARBA00022729"/>
    </source>
</evidence>
<evidence type="ECO:0000256" key="2">
    <source>
        <dbReference type="ARBA" id="ARBA00022704"/>
    </source>
</evidence>
<dbReference type="AlphaFoldDB" id="A0A161W0A5"/>
<evidence type="ECO:0000313" key="8">
    <source>
        <dbReference type="Proteomes" id="UP000076603"/>
    </source>
</evidence>
<gene>
    <name evidence="7" type="ORF">CLMAG_61650</name>
</gene>
<dbReference type="InterPro" id="IPR052781">
    <property type="entry name" value="Cys_protease_inhibitor_I42"/>
</dbReference>
<feature type="chain" id="PRO_5010335921" evidence="4">
    <location>
        <begin position="29"/>
        <end position="249"/>
    </location>
</feature>
<dbReference type="PATRIC" id="fig|1121326.3.peg.6231"/>
<dbReference type="GO" id="GO:0004869">
    <property type="term" value="F:cysteine-type endopeptidase inhibitor activity"/>
    <property type="evidence" value="ECO:0007669"/>
    <property type="project" value="UniProtKB-KW"/>
</dbReference>
<protein>
    <submittedName>
        <fullName evidence="7">Chagasin family peptidase inhibitor I42</fullName>
    </submittedName>
</protein>
<evidence type="ECO:0000313" key="7">
    <source>
        <dbReference type="EMBL" id="KZL88510.1"/>
    </source>
</evidence>
<evidence type="ECO:0000259" key="6">
    <source>
        <dbReference type="Pfam" id="PF13205"/>
    </source>
</evidence>
<dbReference type="RefSeq" id="WP_066630955.1">
    <property type="nucleotide sequence ID" value="NZ_FQXL01000014.1"/>
</dbReference>
<dbReference type="SUPFAM" id="SSF141066">
    <property type="entry name" value="ICP-like"/>
    <property type="match status" value="1"/>
</dbReference>
<dbReference type="PANTHER" id="PTHR36530:SF1">
    <property type="entry name" value="AMOEBIASIN-1"/>
    <property type="match status" value="1"/>
</dbReference>
<evidence type="ECO:0000256" key="1">
    <source>
        <dbReference type="ARBA" id="ARBA00022690"/>
    </source>
</evidence>
<feature type="domain" description="Proteinase inhibitor I42 chagasin" evidence="5">
    <location>
        <begin position="157"/>
        <end position="246"/>
    </location>
</feature>
<dbReference type="Pfam" id="PF13205">
    <property type="entry name" value="Big_5"/>
    <property type="match status" value="1"/>
</dbReference>
<proteinExistence type="predicted"/>
<keyword evidence="3 4" id="KW-0732">Signal</keyword>
<dbReference type="InterPro" id="IPR014755">
    <property type="entry name" value="Cu-Rt/internalin_Ig-like"/>
</dbReference>
<evidence type="ECO:0000256" key="4">
    <source>
        <dbReference type="SAM" id="SignalP"/>
    </source>
</evidence>
<sequence>MKNLNKFILIVASCTLCLLSIFCSTVFASGSLPFVQQDWYLNWAPLPVKEDVPINKVWSITFTQPINKLSLDNSSIYIKDDKLNIVDISLQLSEDGKVIKILPTSNYSPGHPYYLYVTNRVMATSGHSLSKPTCMTFTVKADATKVDDTYNKQSIKLSKGDILELTLPENDDGGYSWKFKSSLNNNVLKIIDDTYIQTSSSPNIVGGVGKKRWLFQAVGTGTTSINLEEARPWDTNSILSTFNLKVIVK</sequence>
<dbReference type="Gene3D" id="2.60.40.2020">
    <property type="match status" value="1"/>
</dbReference>
<keyword evidence="8" id="KW-1185">Reference proteome</keyword>
<dbReference type="EMBL" id="LWAE01000017">
    <property type="protein sequence ID" value="KZL88510.1"/>
    <property type="molecule type" value="Genomic_DNA"/>
</dbReference>
<dbReference type="InterPro" id="IPR036331">
    <property type="entry name" value="Chagasin-like_sf"/>
</dbReference>
<dbReference type="Gene3D" id="2.60.40.1220">
    <property type="match status" value="1"/>
</dbReference>
<comment type="caution">
    <text evidence="7">The sequence shown here is derived from an EMBL/GenBank/DDBJ whole genome shotgun (WGS) entry which is preliminary data.</text>
</comment>